<protein>
    <submittedName>
        <fullName evidence="5">Crp/Fnr family transcriptional regulator</fullName>
    </submittedName>
</protein>
<evidence type="ECO:0000313" key="5">
    <source>
        <dbReference type="EMBL" id="PIL43176.1"/>
    </source>
</evidence>
<dbReference type="AlphaFoldDB" id="A0A2G8TAT9"/>
<dbReference type="Gene3D" id="1.10.10.10">
    <property type="entry name" value="Winged helix-like DNA-binding domain superfamily/Winged helix DNA-binding domain"/>
    <property type="match status" value="1"/>
</dbReference>
<dbReference type="GO" id="GO:0005829">
    <property type="term" value="C:cytosol"/>
    <property type="evidence" value="ECO:0007669"/>
    <property type="project" value="TreeGrafter"/>
</dbReference>
<dbReference type="Proteomes" id="UP000230390">
    <property type="component" value="Unassembled WGS sequence"/>
</dbReference>
<dbReference type="RefSeq" id="WP_099791652.1">
    <property type="nucleotide sequence ID" value="NZ_JBHLYV010000095.1"/>
</dbReference>
<evidence type="ECO:0000256" key="1">
    <source>
        <dbReference type="ARBA" id="ARBA00023015"/>
    </source>
</evidence>
<name>A0A2G8TAT9_9BURK</name>
<dbReference type="GO" id="GO:0003677">
    <property type="term" value="F:DNA binding"/>
    <property type="evidence" value="ECO:0007669"/>
    <property type="project" value="UniProtKB-KW"/>
</dbReference>
<organism evidence="5 6">
    <name type="scientific">Massilia eurypsychrophila</name>
    <dbReference type="NCBI Taxonomy" id="1485217"/>
    <lineage>
        <taxon>Bacteria</taxon>
        <taxon>Pseudomonadati</taxon>
        <taxon>Pseudomonadota</taxon>
        <taxon>Betaproteobacteria</taxon>
        <taxon>Burkholderiales</taxon>
        <taxon>Oxalobacteraceae</taxon>
        <taxon>Telluria group</taxon>
        <taxon>Massilia</taxon>
    </lineage>
</organism>
<dbReference type="InterPro" id="IPR050397">
    <property type="entry name" value="Env_Response_Regulators"/>
</dbReference>
<dbReference type="Pfam" id="PF13545">
    <property type="entry name" value="HTH_Crp_2"/>
    <property type="match status" value="1"/>
</dbReference>
<proteinExistence type="predicted"/>
<keyword evidence="6" id="KW-1185">Reference proteome</keyword>
<dbReference type="PROSITE" id="PS50042">
    <property type="entry name" value="CNMP_BINDING_3"/>
    <property type="match status" value="1"/>
</dbReference>
<dbReference type="InterPro" id="IPR014710">
    <property type="entry name" value="RmlC-like_jellyroll"/>
</dbReference>
<accession>A0A2G8TAT9</accession>
<evidence type="ECO:0000259" key="4">
    <source>
        <dbReference type="PROSITE" id="PS50042"/>
    </source>
</evidence>
<dbReference type="InterPro" id="IPR036390">
    <property type="entry name" value="WH_DNA-bd_sf"/>
</dbReference>
<gene>
    <name evidence="5" type="ORF">CR105_20500</name>
</gene>
<dbReference type="GO" id="GO:0003700">
    <property type="term" value="F:DNA-binding transcription factor activity"/>
    <property type="evidence" value="ECO:0007669"/>
    <property type="project" value="TreeGrafter"/>
</dbReference>
<dbReference type="InterPro" id="IPR036388">
    <property type="entry name" value="WH-like_DNA-bd_sf"/>
</dbReference>
<dbReference type="InterPro" id="IPR000595">
    <property type="entry name" value="cNMP-bd_dom"/>
</dbReference>
<dbReference type="InterPro" id="IPR012318">
    <property type="entry name" value="HTH_CRP"/>
</dbReference>
<dbReference type="InterPro" id="IPR018490">
    <property type="entry name" value="cNMP-bd_dom_sf"/>
</dbReference>
<dbReference type="Pfam" id="PF00027">
    <property type="entry name" value="cNMP_binding"/>
    <property type="match status" value="1"/>
</dbReference>
<keyword evidence="3" id="KW-0804">Transcription</keyword>
<dbReference type="CDD" id="cd00038">
    <property type="entry name" value="CAP_ED"/>
    <property type="match status" value="1"/>
</dbReference>
<dbReference type="PANTHER" id="PTHR24567:SF74">
    <property type="entry name" value="HTH-TYPE TRANSCRIPTIONAL REGULATOR ARCR"/>
    <property type="match status" value="1"/>
</dbReference>
<dbReference type="Gene3D" id="2.60.120.10">
    <property type="entry name" value="Jelly Rolls"/>
    <property type="match status" value="1"/>
</dbReference>
<dbReference type="PANTHER" id="PTHR24567">
    <property type="entry name" value="CRP FAMILY TRANSCRIPTIONAL REGULATORY PROTEIN"/>
    <property type="match status" value="1"/>
</dbReference>
<dbReference type="SUPFAM" id="SSF46785">
    <property type="entry name" value="Winged helix' DNA-binding domain"/>
    <property type="match status" value="1"/>
</dbReference>
<dbReference type="EMBL" id="PDOC01000016">
    <property type="protein sequence ID" value="PIL43176.1"/>
    <property type="molecule type" value="Genomic_DNA"/>
</dbReference>
<sequence>MSATANRPDICANYLLADLPAQASHALESQLSPVHLFRKEVVGERGQEAAYVYFPCGAVLSVLAYMDSGAAVEVGTIGKEGFFGLELLIGGTHWTETTVCQVEGDSLRMTAKAFLEVVAGETPLRRITQRYLIAYLATVSQSVACNRLHTIEERFARWILMTHDRVDGDRFFLTQEYIADMLGTHRPSVSLVAGAFQHAGIIKYNRGWMTILNRAGLEEASCECYQVDKSHLAKLREPDMLAV</sequence>
<dbReference type="SUPFAM" id="SSF51206">
    <property type="entry name" value="cAMP-binding domain-like"/>
    <property type="match status" value="1"/>
</dbReference>
<keyword evidence="1" id="KW-0805">Transcription regulation</keyword>
<feature type="domain" description="Cyclic nucleotide-binding" evidence="4">
    <location>
        <begin position="15"/>
        <end position="126"/>
    </location>
</feature>
<evidence type="ECO:0000313" key="6">
    <source>
        <dbReference type="Proteomes" id="UP000230390"/>
    </source>
</evidence>
<dbReference type="SMART" id="SM00100">
    <property type="entry name" value="cNMP"/>
    <property type="match status" value="1"/>
</dbReference>
<keyword evidence="2" id="KW-0238">DNA-binding</keyword>
<evidence type="ECO:0000256" key="3">
    <source>
        <dbReference type="ARBA" id="ARBA00023163"/>
    </source>
</evidence>
<evidence type="ECO:0000256" key="2">
    <source>
        <dbReference type="ARBA" id="ARBA00023125"/>
    </source>
</evidence>
<dbReference type="OrthoDB" id="8969464at2"/>
<reference evidence="5 6" key="1">
    <citation type="submission" date="2017-10" db="EMBL/GenBank/DDBJ databases">
        <title>Massilia psychrophilum sp. nov., a novel purple-pigmented bacterium isolated from Tianshan glacier, Xinjiang Municipality, China.</title>
        <authorList>
            <person name="Wang H."/>
        </authorList>
    </citation>
    <scope>NUCLEOTIDE SEQUENCE [LARGE SCALE GENOMIC DNA]</scope>
    <source>
        <strain evidence="5 6">JCM 30074</strain>
    </source>
</reference>
<comment type="caution">
    <text evidence="5">The sequence shown here is derived from an EMBL/GenBank/DDBJ whole genome shotgun (WGS) entry which is preliminary data.</text>
</comment>